<organism evidence="1 2">
    <name type="scientific">Paratissierella segnis</name>
    <dbReference type="NCBI Taxonomy" id="2763679"/>
    <lineage>
        <taxon>Bacteria</taxon>
        <taxon>Bacillati</taxon>
        <taxon>Bacillota</taxon>
        <taxon>Tissierellia</taxon>
        <taxon>Tissierellales</taxon>
        <taxon>Tissierellaceae</taxon>
        <taxon>Paratissierella</taxon>
    </lineage>
</organism>
<dbReference type="PANTHER" id="PTHR36454">
    <property type="entry name" value="LMO2823 PROTEIN"/>
    <property type="match status" value="1"/>
</dbReference>
<proteinExistence type="predicted"/>
<dbReference type="EMBL" id="JACRTG010000018">
    <property type="protein sequence ID" value="MBC8588018.1"/>
    <property type="molecule type" value="Genomic_DNA"/>
</dbReference>
<name>A0A926EQS3_9FIRM</name>
<comment type="caution">
    <text evidence="1">The sequence shown here is derived from an EMBL/GenBank/DDBJ whole genome shotgun (WGS) entry which is preliminary data.</text>
</comment>
<dbReference type="PANTHER" id="PTHR36454:SF1">
    <property type="entry name" value="DUF1015 DOMAIN-CONTAINING PROTEIN"/>
    <property type="match status" value="1"/>
</dbReference>
<dbReference type="AlphaFoldDB" id="A0A926EQS3"/>
<dbReference type="PIRSF" id="PIRSF033563">
    <property type="entry name" value="UCP033563"/>
    <property type="match status" value="1"/>
</dbReference>
<dbReference type="Proteomes" id="UP000601171">
    <property type="component" value="Unassembled WGS sequence"/>
</dbReference>
<keyword evidence="2" id="KW-1185">Reference proteome</keyword>
<dbReference type="Pfam" id="PF06245">
    <property type="entry name" value="DUF1015"/>
    <property type="match status" value="1"/>
</dbReference>
<reference evidence="1" key="1">
    <citation type="submission" date="2020-08" db="EMBL/GenBank/DDBJ databases">
        <title>Genome public.</title>
        <authorList>
            <person name="Liu C."/>
            <person name="Sun Q."/>
        </authorList>
    </citation>
    <scope>NUCLEOTIDE SEQUENCE</scope>
    <source>
        <strain evidence="1">BX21</strain>
    </source>
</reference>
<evidence type="ECO:0000313" key="2">
    <source>
        <dbReference type="Proteomes" id="UP000601171"/>
    </source>
</evidence>
<gene>
    <name evidence="1" type="ORF">H8707_07185</name>
</gene>
<dbReference type="InterPro" id="IPR008323">
    <property type="entry name" value="UCP033563"/>
</dbReference>
<dbReference type="RefSeq" id="WP_262429472.1">
    <property type="nucleotide sequence ID" value="NZ_JACRTG010000018.1"/>
</dbReference>
<evidence type="ECO:0000313" key="1">
    <source>
        <dbReference type="EMBL" id="MBC8588018.1"/>
    </source>
</evidence>
<protein>
    <submittedName>
        <fullName evidence="1">DUF1015 domain-containing protein</fullName>
    </submittedName>
</protein>
<sequence length="415" mass="48201">MVNIRTFKAVRPRHDLTEKVAALPYDVLSSEEAKELVKDNPYSFLHIDKAEIDLEEDIDIYDERVYKKAKENLDTFIEKSILDKDKKESLYIYEQKMNENKQTGLVACASIDDYIENKIKKHEFTREDKEIDRIKHVDTTNANTGPIFLTYPYKMEIIKVIEDYKKNNTTIFDFISDDGVAHIGWKIEEDEIIEKLINLFKNVDSLYIADGHHRAASAVKVGLNRRNANPHYTGNEEFNYFLAVLFPSNQLEIMDYNRVVKDLNGYKSEEFLKKISENFIVEEYMGDGSFKPREKHEFGMYLDTKWYILTAKENLIDEKNPLKGLDVSILQDYLLDPILGITDPRTCDRIDFIGGIRGLGELENRVDEGMRAAFSMYPTSINDLIDIADKGEVMPPKSTWFEPKLRSGLFIHELD</sequence>
<accession>A0A926EQS3</accession>